<gene>
    <name evidence="2" type="ORF">ACFYTF_00295</name>
</gene>
<dbReference type="EMBL" id="JBIAMX010000001">
    <property type="protein sequence ID" value="MFF0541259.1"/>
    <property type="molecule type" value="Genomic_DNA"/>
</dbReference>
<keyword evidence="3" id="KW-1185">Reference proteome</keyword>
<dbReference type="InterPro" id="IPR024983">
    <property type="entry name" value="CHAT_dom"/>
</dbReference>
<feature type="domain" description="CHAT" evidence="1">
    <location>
        <begin position="81"/>
        <end position="349"/>
    </location>
</feature>
<dbReference type="Pfam" id="PF12770">
    <property type="entry name" value="CHAT"/>
    <property type="match status" value="1"/>
</dbReference>
<name>A0ABW6PFU6_9NOCA</name>
<dbReference type="RefSeq" id="WP_387698583.1">
    <property type="nucleotide sequence ID" value="NZ_JBIAMX010000001.1"/>
</dbReference>
<evidence type="ECO:0000313" key="2">
    <source>
        <dbReference type="EMBL" id="MFF0541259.1"/>
    </source>
</evidence>
<organism evidence="2 3">
    <name type="scientific">Nocardia thailandica</name>
    <dbReference type="NCBI Taxonomy" id="257275"/>
    <lineage>
        <taxon>Bacteria</taxon>
        <taxon>Bacillati</taxon>
        <taxon>Actinomycetota</taxon>
        <taxon>Actinomycetes</taxon>
        <taxon>Mycobacteriales</taxon>
        <taxon>Nocardiaceae</taxon>
        <taxon>Nocardia</taxon>
    </lineage>
</organism>
<evidence type="ECO:0000313" key="3">
    <source>
        <dbReference type="Proteomes" id="UP001601444"/>
    </source>
</evidence>
<protein>
    <submittedName>
        <fullName evidence="2">CHAT domain-containing protein</fullName>
    </submittedName>
</protein>
<comment type="caution">
    <text evidence="2">The sequence shown here is derived from an EMBL/GenBank/DDBJ whole genome shotgun (WGS) entry which is preliminary data.</text>
</comment>
<evidence type="ECO:0000259" key="1">
    <source>
        <dbReference type="Pfam" id="PF12770"/>
    </source>
</evidence>
<accession>A0ABW6PFU6</accession>
<sequence length="417" mass="44562">MSRSPAVPPTALIRLADAGDVYVAWRWLDAAAAPGVAVLPGEDVDRVVARLAAELPRPGDPAGLGRALTTGVLADPDAENAFAQELSRVLLPYALTVQLHDFHQRGIVPHLRIQPSPRLAQVPWELLAPDPDIRLLDLADLSLLAPASVVRAPDRAVRRWAETRDLPVVAVLDPRVPGFRADSELGSVLGRTTPESPIARHFSAYGARITPAGGLFRRTDTDRDWLAATLAAGAARLFYLGHVTAAAPDSGESEHAALHLTCGPDTRGFAALTRTHRPLTAKDLLLGTHTLDEHPVAGRDRYPMPSRVALVACESGGDQRFTEALGLTTAALANGAELVTATRWPLPTDHAFHTLAGVPEDRFPLQEAVCAIDAAHDAVDPIGELAAWQRARLAAWRTRPTAADAPVLWAAPVTVRD</sequence>
<reference evidence="2 3" key="1">
    <citation type="submission" date="2024-10" db="EMBL/GenBank/DDBJ databases">
        <title>The Natural Products Discovery Center: Release of the First 8490 Sequenced Strains for Exploring Actinobacteria Biosynthetic Diversity.</title>
        <authorList>
            <person name="Kalkreuter E."/>
            <person name="Kautsar S.A."/>
            <person name="Yang D."/>
            <person name="Bader C.D."/>
            <person name="Teijaro C.N."/>
            <person name="Fluegel L."/>
            <person name="Davis C.M."/>
            <person name="Simpson J.R."/>
            <person name="Lauterbach L."/>
            <person name="Steele A.D."/>
            <person name="Gui C."/>
            <person name="Meng S."/>
            <person name="Li G."/>
            <person name="Viehrig K."/>
            <person name="Ye F."/>
            <person name="Su P."/>
            <person name="Kiefer A.F."/>
            <person name="Nichols A."/>
            <person name="Cepeda A.J."/>
            <person name="Yan W."/>
            <person name="Fan B."/>
            <person name="Jiang Y."/>
            <person name="Adhikari A."/>
            <person name="Zheng C.-J."/>
            <person name="Schuster L."/>
            <person name="Cowan T.M."/>
            <person name="Smanski M.J."/>
            <person name="Chevrette M.G."/>
            <person name="De Carvalho L.P.S."/>
            <person name="Shen B."/>
        </authorList>
    </citation>
    <scope>NUCLEOTIDE SEQUENCE [LARGE SCALE GENOMIC DNA]</scope>
    <source>
        <strain evidence="2 3">NPDC004045</strain>
    </source>
</reference>
<proteinExistence type="predicted"/>
<dbReference type="Proteomes" id="UP001601444">
    <property type="component" value="Unassembled WGS sequence"/>
</dbReference>